<dbReference type="PROSITE" id="PS50879">
    <property type="entry name" value="RNASE_H_1"/>
    <property type="match status" value="1"/>
</dbReference>
<dbReference type="InterPro" id="IPR036397">
    <property type="entry name" value="RNaseH_sf"/>
</dbReference>
<dbReference type="EMBL" id="KV449167">
    <property type="protein sequence ID" value="OAX31975.1"/>
    <property type="molecule type" value="Genomic_DNA"/>
</dbReference>
<dbReference type="Proteomes" id="UP000092154">
    <property type="component" value="Unassembled WGS sequence"/>
</dbReference>
<feature type="domain" description="RNase H type-1" evidence="2">
    <location>
        <begin position="1"/>
        <end position="27"/>
    </location>
</feature>
<reference evidence="3 4" key="1">
    <citation type="submission" date="2016-06" db="EMBL/GenBank/DDBJ databases">
        <title>Comparative genomics of the ectomycorrhizal sister species Rhizopogon vinicolor and Rhizopogon vesiculosus (Basidiomycota: Boletales) reveals a divergence of the mating type B locus.</title>
        <authorList>
            <consortium name="DOE Joint Genome Institute"/>
            <person name="Mujic A.B."/>
            <person name="Kuo A."/>
            <person name="Tritt A."/>
            <person name="Lipzen A."/>
            <person name="Chen C."/>
            <person name="Johnson J."/>
            <person name="Sharma A."/>
            <person name="Barry K."/>
            <person name="Grigoriev I.V."/>
            <person name="Spatafora J.W."/>
        </authorList>
    </citation>
    <scope>NUCLEOTIDE SEQUENCE [LARGE SCALE GENOMIC DNA]</scope>
    <source>
        <strain evidence="3 4">AM-OR11-026</strain>
    </source>
</reference>
<evidence type="ECO:0000256" key="1">
    <source>
        <dbReference type="SAM" id="MobiDB-lite"/>
    </source>
</evidence>
<evidence type="ECO:0000313" key="3">
    <source>
        <dbReference type="EMBL" id="OAX31975.1"/>
    </source>
</evidence>
<dbReference type="GO" id="GO:0004523">
    <property type="term" value="F:RNA-DNA hybrid ribonuclease activity"/>
    <property type="evidence" value="ECO:0007669"/>
    <property type="project" value="InterPro"/>
</dbReference>
<dbReference type="Gene3D" id="3.30.420.10">
    <property type="entry name" value="Ribonuclease H-like superfamily/Ribonuclease H"/>
    <property type="match status" value="1"/>
</dbReference>
<keyword evidence="4" id="KW-1185">Reference proteome</keyword>
<evidence type="ECO:0000259" key="2">
    <source>
        <dbReference type="PROSITE" id="PS50879"/>
    </source>
</evidence>
<dbReference type="InterPro" id="IPR012337">
    <property type="entry name" value="RNaseH-like_sf"/>
</dbReference>
<sequence>ITVRWIPGHAGIPGNEKVDEEAKRVAEGEDQSSPKRQLPRYLGKGPLPHSISALKQWHQEALKRRWRSQWEKSPRFARAKVVD</sequence>
<organism evidence="3 4">
    <name type="scientific">Rhizopogon vinicolor AM-OR11-026</name>
    <dbReference type="NCBI Taxonomy" id="1314800"/>
    <lineage>
        <taxon>Eukaryota</taxon>
        <taxon>Fungi</taxon>
        <taxon>Dikarya</taxon>
        <taxon>Basidiomycota</taxon>
        <taxon>Agaricomycotina</taxon>
        <taxon>Agaricomycetes</taxon>
        <taxon>Agaricomycetidae</taxon>
        <taxon>Boletales</taxon>
        <taxon>Suillineae</taxon>
        <taxon>Rhizopogonaceae</taxon>
        <taxon>Rhizopogon</taxon>
    </lineage>
</organism>
<gene>
    <name evidence="3" type="ORF">K503DRAFT_661628</name>
</gene>
<dbReference type="InterPro" id="IPR002156">
    <property type="entry name" value="RNaseH_domain"/>
</dbReference>
<name>A0A1B7MHA0_9AGAM</name>
<dbReference type="AlphaFoldDB" id="A0A1B7MHA0"/>
<dbReference type="InParanoid" id="A0A1B7MHA0"/>
<evidence type="ECO:0000313" key="4">
    <source>
        <dbReference type="Proteomes" id="UP000092154"/>
    </source>
</evidence>
<dbReference type="OrthoDB" id="3265515at2759"/>
<proteinExistence type="predicted"/>
<feature type="non-terminal residue" evidence="3">
    <location>
        <position position="1"/>
    </location>
</feature>
<feature type="compositionally biased region" description="Basic and acidic residues" evidence="1">
    <location>
        <begin position="16"/>
        <end position="27"/>
    </location>
</feature>
<dbReference type="GO" id="GO:0003676">
    <property type="term" value="F:nucleic acid binding"/>
    <property type="evidence" value="ECO:0007669"/>
    <property type="project" value="InterPro"/>
</dbReference>
<dbReference type="STRING" id="1314800.A0A1B7MHA0"/>
<dbReference type="SUPFAM" id="SSF53098">
    <property type="entry name" value="Ribonuclease H-like"/>
    <property type="match status" value="1"/>
</dbReference>
<feature type="region of interest" description="Disordered" evidence="1">
    <location>
        <begin position="1"/>
        <end position="42"/>
    </location>
</feature>
<feature type="non-terminal residue" evidence="3">
    <location>
        <position position="83"/>
    </location>
</feature>
<accession>A0A1B7MHA0</accession>
<protein>
    <recommendedName>
        <fullName evidence="2">RNase H type-1 domain-containing protein</fullName>
    </recommendedName>
</protein>